<protein>
    <submittedName>
        <fullName evidence="2">Formyl transferase-like protein</fullName>
    </submittedName>
</protein>
<dbReference type="InterPro" id="IPR036477">
    <property type="entry name" value="Formyl_transf_N_sf"/>
</dbReference>
<dbReference type="OrthoDB" id="9802815at2"/>
<evidence type="ECO:0000259" key="1">
    <source>
        <dbReference type="Pfam" id="PF00551"/>
    </source>
</evidence>
<dbReference type="Gene3D" id="3.40.50.12230">
    <property type="match status" value="1"/>
</dbReference>
<evidence type="ECO:0000313" key="3">
    <source>
        <dbReference type="Proteomes" id="UP000256269"/>
    </source>
</evidence>
<dbReference type="Pfam" id="PF00551">
    <property type="entry name" value="Formyl_trans_N"/>
    <property type="match status" value="1"/>
</dbReference>
<comment type="caution">
    <text evidence="2">The sequence shown here is derived from an EMBL/GenBank/DDBJ whole genome shotgun (WGS) entry which is preliminary data.</text>
</comment>
<proteinExistence type="predicted"/>
<dbReference type="GO" id="GO:0016740">
    <property type="term" value="F:transferase activity"/>
    <property type="evidence" value="ECO:0007669"/>
    <property type="project" value="UniProtKB-KW"/>
</dbReference>
<dbReference type="SUPFAM" id="SSF53328">
    <property type="entry name" value="Formyltransferase"/>
    <property type="match status" value="1"/>
</dbReference>
<feature type="domain" description="Formyl transferase N-terminal" evidence="1">
    <location>
        <begin position="84"/>
        <end position="189"/>
    </location>
</feature>
<gene>
    <name evidence="2" type="ORF">BCF44_13746</name>
</gene>
<name>A0A3E0G5Q2_9PSEU</name>
<evidence type="ECO:0000313" key="2">
    <source>
        <dbReference type="EMBL" id="REH18159.1"/>
    </source>
</evidence>
<dbReference type="RefSeq" id="WP_116182213.1">
    <property type="nucleotide sequence ID" value="NZ_CP144375.1"/>
</dbReference>
<dbReference type="InterPro" id="IPR002376">
    <property type="entry name" value="Formyl_transf_N"/>
</dbReference>
<dbReference type="AlphaFoldDB" id="A0A3E0G5Q2"/>
<dbReference type="Proteomes" id="UP000256269">
    <property type="component" value="Unassembled WGS sequence"/>
</dbReference>
<accession>A0A3E0G5Q2</accession>
<keyword evidence="3" id="KW-1185">Reference proteome</keyword>
<organism evidence="2 3">
    <name type="scientific">Kutzneria buriramensis</name>
    <dbReference type="NCBI Taxonomy" id="1045776"/>
    <lineage>
        <taxon>Bacteria</taxon>
        <taxon>Bacillati</taxon>
        <taxon>Actinomycetota</taxon>
        <taxon>Actinomycetes</taxon>
        <taxon>Pseudonocardiales</taxon>
        <taxon>Pseudonocardiaceae</taxon>
        <taxon>Kutzneria</taxon>
    </lineage>
</organism>
<reference evidence="2 3" key="1">
    <citation type="submission" date="2018-08" db="EMBL/GenBank/DDBJ databases">
        <title>Genomic Encyclopedia of Archaeal and Bacterial Type Strains, Phase II (KMG-II): from individual species to whole genera.</title>
        <authorList>
            <person name="Goeker M."/>
        </authorList>
    </citation>
    <scope>NUCLEOTIDE SEQUENCE [LARGE SCALE GENOMIC DNA]</scope>
    <source>
        <strain evidence="2 3">DSM 45791</strain>
    </source>
</reference>
<sequence length="287" mass="31496">MKIAFLIGSDLTSHLIVNDLLPELLARGHEVLLNYTANRPNSQAPAALRRLYTIERALLAEHVYPHVTPDPSRSNSPAGIAQLYAPQVTVRQVANVNAPAFVAFLAAHQVGLTVSVRCYQKFGRPLIEVLRSHGVFANLHPGFLPAYRGVLTFSRALAAGDRDAGFTLHHVDERWDAGPIIAIGGRPLDHAASVLENMCRQRAVAATLVLAAVDDLAAGNALESVPQEEDQARYFTHPTAAELAEMGNRGVELFRVRPIVDLIAREFGEHLRTRLIDVLDRELEHAR</sequence>
<keyword evidence="2" id="KW-0808">Transferase</keyword>
<dbReference type="EMBL" id="QUNO01000037">
    <property type="protein sequence ID" value="REH18159.1"/>
    <property type="molecule type" value="Genomic_DNA"/>
</dbReference>